<evidence type="ECO:0000313" key="2">
    <source>
        <dbReference type="EMBL" id="SBQ75453.1"/>
    </source>
</evidence>
<evidence type="ECO:0000256" key="1">
    <source>
        <dbReference type="SAM" id="MobiDB-lite"/>
    </source>
</evidence>
<feature type="non-terminal residue" evidence="2">
    <location>
        <position position="48"/>
    </location>
</feature>
<dbReference type="AlphaFoldDB" id="A0A1A8GW52"/>
<feature type="region of interest" description="Disordered" evidence="1">
    <location>
        <begin position="23"/>
        <end position="48"/>
    </location>
</feature>
<name>A0A1A8GW52_9TELE</name>
<reference evidence="2" key="2">
    <citation type="submission" date="2016-06" db="EMBL/GenBank/DDBJ databases">
        <title>The genome of a short-lived fish provides insights into sex chromosome evolution and the genetic control of aging.</title>
        <authorList>
            <person name="Reichwald K."/>
            <person name="Felder M."/>
            <person name="Petzold A."/>
            <person name="Koch P."/>
            <person name="Groth M."/>
            <person name="Platzer M."/>
        </authorList>
    </citation>
    <scope>NUCLEOTIDE SEQUENCE</scope>
    <source>
        <tissue evidence="2">Brain</tissue>
    </source>
</reference>
<feature type="non-terminal residue" evidence="2">
    <location>
        <position position="1"/>
    </location>
</feature>
<gene>
    <name evidence="2" type="primary">Nfu_g_1_025938</name>
</gene>
<reference evidence="2" key="1">
    <citation type="submission" date="2016-05" db="EMBL/GenBank/DDBJ databases">
        <authorList>
            <person name="Lavstsen T."/>
            <person name="Jespersen J.S."/>
        </authorList>
    </citation>
    <scope>NUCLEOTIDE SEQUENCE</scope>
    <source>
        <tissue evidence="2">Brain</tissue>
    </source>
</reference>
<protein>
    <submittedName>
        <fullName evidence="2">Uncharacterized protein</fullName>
    </submittedName>
</protein>
<organism evidence="2">
    <name type="scientific">Nothobranchius korthausae</name>
    <dbReference type="NCBI Taxonomy" id="1143690"/>
    <lineage>
        <taxon>Eukaryota</taxon>
        <taxon>Metazoa</taxon>
        <taxon>Chordata</taxon>
        <taxon>Craniata</taxon>
        <taxon>Vertebrata</taxon>
        <taxon>Euteleostomi</taxon>
        <taxon>Actinopterygii</taxon>
        <taxon>Neopterygii</taxon>
        <taxon>Teleostei</taxon>
        <taxon>Neoteleostei</taxon>
        <taxon>Acanthomorphata</taxon>
        <taxon>Ovalentaria</taxon>
        <taxon>Atherinomorphae</taxon>
        <taxon>Cyprinodontiformes</taxon>
        <taxon>Nothobranchiidae</taxon>
        <taxon>Nothobranchius</taxon>
    </lineage>
</organism>
<sequence length="48" mass="5263">NLLLLVSLYQAYQQLHPPGCETAELSSLPAPSQQNHQCDRSIGRQSGL</sequence>
<proteinExistence type="predicted"/>
<dbReference type="EMBL" id="HAEC01007315">
    <property type="protein sequence ID" value="SBQ75453.1"/>
    <property type="molecule type" value="Transcribed_RNA"/>
</dbReference>
<accession>A0A1A8GW52</accession>